<proteinExistence type="predicted"/>
<dbReference type="Proteomes" id="UP000649955">
    <property type="component" value="Unassembled WGS sequence"/>
</dbReference>
<evidence type="ECO:0000313" key="2">
    <source>
        <dbReference type="EMBL" id="GHG42806.1"/>
    </source>
</evidence>
<evidence type="ECO:0000313" key="3">
    <source>
        <dbReference type="Proteomes" id="UP000649955"/>
    </source>
</evidence>
<keyword evidence="3" id="KW-1185">Reference proteome</keyword>
<reference evidence="3" key="1">
    <citation type="journal article" date="2019" name="Int. J. Syst. Evol. Microbiol.">
        <title>The Global Catalogue of Microorganisms (GCM) 10K type strain sequencing project: providing services to taxonomists for standard genome sequencing and annotation.</title>
        <authorList>
            <consortium name="The Broad Institute Genomics Platform"/>
            <consortium name="The Broad Institute Genome Sequencing Center for Infectious Disease"/>
            <person name="Wu L."/>
            <person name="Ma J."/>
        </authorList>
    </citation>
    <scope>NUCLEOTIDE SEQUENCE [LARGE SCALE GENOMIC DNA]</scope>
    <source>
        <strain evidence="3">CGMCC 4.7680</strain>
    </source>
</reference>
<comment type="caution">
    <text evidence="2">The sequence shown here is derived from an EMBL/GenBank/DDBJ whole genome shotgun (WGS) entry which is preliminary data.</text>
</comment>
<dbReference type="RefSeq" id="WP_191316149.1">
    <property type="nucleotide sequence ID" value="NZ_BNAW01000054.1"/>
</dbReference>
<dbReference type="InterPro" id="IPR036663">
    <property type="entry name" value="Fumarylacetoacetase_C_sf"/>
</dbReference>
<feature type="compositionally biased region" description="Low complexity" evidence="1">
    <location>
        <begin position="77"/>
        <end position="86"/>
    </location>
</feature>
<feature type="region of interest" description="Disordered" evidence="1">
    <location>
        <begin position="48"/>
        <end position="100"/>
    </location>
</feature>
<accession>A0ABQ3KS19</accession>
<evidence type="ECO:0000256" key="1">
    <source>
        <dbReference type="SAM" id="MobiDB-lite"/>
    </source>
</evidence>
<feature type="compositionally biased region" description="Basic residues" evidence="1">
    <location>
        <begin position="62"/>
        <end position="76"/>
    </location>
</feature>
<protein>
    <submittedName>
        <fullName evidence="2">Uncharacterized protein</fullName>
    </submittedName>
</protein>
<dbReference type="Gene3D" id="3.90.850.10">
    <property type="entry name" value="Fumarylacetoacetase-like, C-terminal domain"/>
    <property type="match status" value="1"/>
</dbReference>
<sequence>MDHARAALEIVDSRVSDWGITITDTVADNAFSGLFVLADRELTLAVRGARRRHADVPERPPGLRRHRHGLPRRPAGRPRVAGPARPSGSGDPWKPASGVVDIGRGGEQLFRLFEGGVEDGFAHSPTRPSRRRMPECAQLPPWCGREPGWLDARV</sequence>
<name>A0ABQ3KS19_9PSEU</name>
<dbReference type="EMBL" id="BNAW01000054">
    <property type="protein sequence ID" value="GHG42806.1"/>
    <property type="molecule type" value="Genomic_DNA"/>
</dbReference>
<organism evidence="2 3">
    <name type="scientific">Amycolatopsis bullii</name>
    <dbReference type="NCBI Taxonomy" id="941987"/>
    <lineage>
        <taxon>Bacteria</taxon>
        <taxon>Bacillati</taxon>
        <taxon>Actinomycetota</taxon>
        <taxon>Actinomycetes</taxon>
        <taxon>Pseudonocardiales</taxon>
        <taxon>Pseudonocardiaceae</taxon>
        <taxon>Amycolatopsis</taxon>
    </lineage>
</organism>
<gene>
    <name evidence="2" type="ORF">GCM10017567_75950</name>
</gene>
<dbReference type="SUPFAM" id="SSF56529">
    <property type="entry name" value="FAH"/>
    <property type="match status" value="1"/>
</dbReference>